<accession>A0A1Y2EYM4</accession>
<gene>
    <name evidence="1" type="ORF">BCR37DRAFT_383460</name>
</gene>
<dbReference type="Proteomes" id="UP000193685">
    <property type="component" value="Unassembled WGS sequence"/>
</dbReference>
<sequence>MQPKLPNVVVTPCDRPILRIDHNLVSVYQLPCMCSDVIPIASCSVFVEGLSVLEKPCDVRLDLDGISIRSIDPASLL</sequence>
<dbReference type="EMBL" id="MCFI01000023">
    <property type="protein sequence ID" value="ORY76354.1"/>
    <property type="molecule type" value="Genomic_DNA"/>
</dbReference>
<dbReference type="AlphaFoldDB" id="A0A1Y2EYM4"/>
<organism evidence="1 2">
    <name type="scientific">Protomyces lactucae-debilis</name>
    <dbReference type="NCBI Taxonomy" id="2754530"/>
    <lineage>
        <taxon>Eukaryota</taxon>
        <taxon>Fungi</taxon>
        <taxon>Dikarya</taxon>
        <taxon>Ascomycota</taxon>
        <taxon>Taphrinomycotina</taxon>
        <taxon>Taphrinomycetes</taxon>
        <taxon>Taphrinales</taxon>
        <taxon>Protomycetaceae</taxon>
        <taxon>Protomyces</taxon>
    </lineage>
</organism>
<evidence type="ECO:0000313" key="2">
    <source>
        <dbReference type="Proteomes" id="UP000193685"/>
    </source>
</evidence>
<keyword evidence="2" id="KW-1185">Reference proteome</keyword>
<proteinExistence type="predicted"/>
<evidence type="ECO:0000313" key="1">
    <source>
        <dbReference type="EMBL" id="ORY76354.1"/>
    </source>
</evidence>
<dbReference type="RefSeq" id="XP_040722617.1">
    <property type="nucleotide sequence ID" value="XM_040870065.1"/>
</dbReference>
<name>A0A1Y2EYM4_PROLT</name>
<protein>
    <submittedName>
        <fullName evidence="1">Uncharacterized protein</fullName>
    </submittedName>
</protein>
<dbReference type="GeneID" id="63786664"/>
<reference evidence="1 2" key="1">
    <citation type="submission" date="2016-07" db="EMBL/GenBank/DDBJ databases">
        <title>Pervasive Adenine N6-methylation of Active Genes in Fungi.</title>
        <authorList>
            <consortium name="DOE Joint Genome Institute"/>
            <person name="Mondo S.J."/>
            <person name="Dannebaum R.O."/>
            <person name="Kuo R.C."/>
            <person name="Labutti K."/>
            <person name="Haridas S."/>
            <person name="Kuo A."/>
            <person name="Salamov A."/>
            <person name="Ahrendt S.R."/>
            <person name="Lipzen A."/>
            <person name="Sullivan W."/>
            <person name="Andreopoulos W.B."/>
            <person name="Clum A."/>
            <person name="Lindquist E."/>
            <person name="Daum C."/>
            <person name="Ramamoorthy G.K."/>
            <person name="Gryganskyi A."/>
            <person name="Culley D."/>
            <person name="Magnuson J.K."/>
            <person name="James T.Y."/>
            <person name="O'Malley M.A."/>
            <person name="Stajich J.E."/>
            <person name="Spatafora J.W."/>
            <person name="Visel A."/>
            <person name="Grigoriev I.V."/>
        </authorList>
    </citation>
    <scope>NUCLEOTIDE SEQUENCE [LARGE SCALE GENOMIC DNA]</scope>
    <source>
        <strain evidence="1 2">12-1054</strain>
    </source>
</reference>
<comment type="caution">
    <text evidence="1">The sequence shown here is derived from an EMBL/GenBank/DDBJ whole genome shotgun (WGS) entry which is preliminary data.</text>
</comment>